<sequence length="215" mass="24069">MYHGIHPKGYWQFVAIQDVPDPNKPETWVFQLQTTWKKTTEPENLTDEDIASLGKHWNRAEGMGEPFKSANLWVPEGTKISVNKMAYWVPIKWDTRGGRVILAGDAGHSMTFQRGQGLNHGIADAANLAQLLQSVRDGGRTKEVVVEEYMNELVEGAGEEVKMSIVNTDMLHDWDRFLESPIVKAGGHANQTNKIALEEQRHREALANGGTEPNP</sequence>
<dbReference type="SUPFAM" id="SSF51905">
    <property type="entry name" value="FAD/NAD(P)-binding domain"/>
    <property type="match status" value="1"/>
</dbReference>
<organism evidence="7 8">
    <name type="scientific">Lithohypha guttulata</name>
    <dbReference type="NCBI Taxonomy" id="1690604"/>
    <lineage>
        <taxon>Eukaryota</taxon>
        <taxon>Fungi</taxon>
        <taxon>Dikarya</taxon>
        <taxon>Ascomycota</taxon>
        <taxon>Pezizomycotina</taxon>
        <taxon>Eurotiomycetes</taxon>
        <taxon>Chaetothyriomycetidae</taxon>
        <taxon>Chaetothyriales</taxon>
        <taxon>Trichomeriaceae</taxon>
        <taxon>Lithohypha</taxon>
    </lineage>
</organism>
<evidence type="ECO:0000256" key="4">
    <source>
        <dbReference type="ARBA" id="ARBA00023002"/>
    </source>
</evidence>
<evidence type="ECO:0000256" key="5">
    <source>
        <dbReference type="ARBA" id="ARBA00023033"/>
    </source>
</evidence>
<dbReference type="PANTHER" id="PTHR47178:SF2">
    <property type="entry name" value="FAD-BINDING DOMAIN-CONTAINING PROTEIN"/>
    <property type="match status" value="1"/>
</dbReference>
<dbReference type="Pfam" id="PF01494">
    <property type="entry name" value="FAD_binding_3"/>
    <property type="match status" value="1"/>
</dbReference>
<dbReference type="PANTHER" id="PTHR47178">
    <property type="entry name" value="MONOOXYGENASE, FAD-BINDING"/>
    <property type="match status" value="1"/>
</dbReference>
<gene>
    <name evidence="7" type="ORF">LTR24_009620</name>
</gene>
<dbReference type="Gene3D" id="3.50.50.60">
    <property type="entry name" value="FAD/NAD(P)-binding domain"/>
    <property type="match status" value="1"/>
</dbReference>
<keyword evidence="8" id="KW-1185">Reference proteome</keyword>
<evidence type="ECO:0000256" key="1">
    <source>
        <dbReference type="ARBA" id="ARBA00001974"/>
    </source>
</evidence>
<keyword evidence="4" id="KW-0560">Oxidoreductase</keyword>
<dbReference type="EMBL" id="JAVRRG010000221">
    <property type="protein sequence ID" value="KAK5077460.1"/>
    <property type="molecule type" value="Genomic_DNA"/>
</dbReference>
<feature type="domain" description="FAD-binding" evidence="6">
    <location>
        <begin position="91"/>
        <end position="143"/>
    </location>
</feature>
<accession>A0ABR0JWE9</accession>
<name>A0ABR0JWE9_9EURO</name>
<proteinExistence type="predicted"/>
<reference evidence="7 8" key="1">
    <citation type="submission" date="2023-08" db="EMBL/GenBank/DDBJ databases">
        <title>Black Yeasts Isolated from many extreme environments.</title>
        <authorList>
            <person name="Coleine C."/>
            <person name="Stajich J.E."/>
            <person name="Selbmann L."/>
        </authorList>
    </citation>
    <scope>NUCLEOTIDE SEQUENCE [LARGE SCALE GENOMIC DNA]</scope>
    <source>
        <strain evidence="7 8">CCFEE 5885</strain>
    </source>
</reference>
<dbReference type="InterPro" id="IPR002938">
    <property type="entry name" value="FAD-bd"/>
</dbReference>
<keyword evidence="3" id="KW-0274">FAD</keyword>
<evidence type="ECO:0000256" key="3">
    <source>
        <dbReference type="ARBA" id="ARBA00022827"/>
    </source>
</evidence>
<evidence type="ECO:0000259" key="6">
    <source>
        <dbReference type="Pfam" id="PF01494"/>
    </source>
</evidence>
<dbReference type="InterPro" id="IPR036188">
    <property type="entry name" value="FAD/NAD-bd_sf"/>
</dbReference>
<protein>
    <recommendedName>
        <fullName evidence="6">FAD-binding domain-containing protein</fullName>
    </recommendedName>
</protein>
<comment type="cofactor">
    <cofactor evidence="1">
        <name>FAD</name>
        <dbReference type="ChEBI" id="CHEBI:57692"/>
    </cofactor>
</comment>
<keyword evidence="5" id="KW-0503">Monooxygenase</keyword>
<evidence type="ECO:0000313" key="8">
    <source>
        <dbReference type="Proteomes" id="UP001345013"/>
    </source>
</evidence>
<dbReference type="Proteomes" id="UP001345013">
    <property type="component" value="Unassembled WGS sequence"/>
</dbReference>
<comment type="caution">
    <text evidence="7">The sequence shown here is derived from an EMBL/GenBank/DDBJ whole genome shotgun (WGS) entry which is preliminary data.</text>
</comment>
<keyword evidence="2" id="KW-0285">Flavoprotein</keyword>
<evidence type="ECO:0000256" key="2">
    <source>
        <dbReference type="ARBA" id="ARBA00022630"/>
    </source>
</evidence>
<evidence type="ECO:0000313" key="7">
    <source>
        <dbReference type="EMBL" id="KAK5077460.1"/>
    </source>
</evidence>